<gene>
    <name evidence="1" type="ORF">BDV24DRAFT_146492</name>
</gene>
<organism evidence="1">
    <name type="scientific">Aspergillus arachidicola</name>
    <dbReference type="NCBI Taxonomy" id="656916"/>
    <lineage>
        <taxon>Eukaryota</taxon>
        <taxon>Fungi</taxon>
        <taxon>Dikarya</taxon>
        <taxon>Ascomycota</taxon>
        <taxon>Pezizomycotina</taxon>
        <taxon>Eurotiomycetes</taxon>
        <taxon>Eurotiomycetidae</taxon>
        <taxon>Eurotiales</taxon>
        <taxon>Aspergillaceae</taxon>
        <taxon>Aspergillus</taxon>
        <taxon>Aspergillus subgen. Circumdati</taxon>
    </lineage>
</organism>
<accession>A0A5N6YST1</accession>
<evidence type="ECO:0000313" key="1">
    <source>
        <dbReference type="EMBL" id="KAE8347676.1"/>
    </source>
</evidence>
<reference evidence="1" key="1">
    <citation type="submission" date="2019-04" db="EMBL/GenBank/DDBJ databases">
        <title>Friends and foes A comparative genomics study of 23 Aspergillus species from section Flavi.</title>
        <authorList>
            <consortium name="DOE Joint Genome Institute"/>
            <person name="Kjaerbolling I."/>
            <person name="Vesth T."/>
            <person name="Frisvad J.C."/>
            <person name="Nybo J.L."/>
            <person name="Theobald S."/>
            <person name="Kildgaard S."/>
            <person name="Isbrandt T."/>
            <person name="Kuo A."/>
            <person name="Sato A."/>
            <person name="Lyhne E.K."/>
            <person name="Kogle M.E."/>
            <person name="Wiebenga A."/>
            <person name="Kun R.S."/>
            <person name="Lubbers R.J."/>
            <person name="Makela M.R."/>
            <person name="Barry K."/>
            <person name="Chovatia M."/>
            <person name="Clum A."/>
            <person name="Daum C."/>
            <person name="Haridas S."/>
            <person name="He G."/>
            <person name="LaButti K."/>
            <person name="Lipzen A."/>
            <person name="Mondo S."/>
            <person name="Riley R."/>
            <person name="Salamov A."/>
            <person name="Simmons B.A."/>
            <person name="Magnuson J.K."/>
            <person name="Henrissat B."/>
            <person name="Mortensen U.H."/>
            <person name="Larsen T.O."/>
            <person name="Devries R.P."/>
            <person name="Grigoriev I.V."/>
            <person name="Machida M."/>
            <person name="Baker S.E."/>
            <person name="Andersen M.R."/>
        </authorList>
    </citation>
    <scope>NUCLEOTIDE SEQUENCE</scope>
    <source>
        <strain evidence="1">CBS 117612</strain>
    </source>
</reference>
<dbReference type="AlphaFoldDB" id="A0A5N6YST1"/>
<dbReference type="OrthoDB" id="5401170at2759"/>
<name>A0A5N6YST1_9EURO</name>
<dbReference type="EMBL" id="ML737112">
    <property type="protein sequence ID" value="KAE8347676.1"/>
    <property type="molecule type" value="Genomic_DNA"/>
</dbReference>
<protein>
    <submittedName>
        <fullName evidence="1">Uncharacterized protein</fullName>
    </submittedName>
</protein>
<sequence>MTENTFFDDWTNRKVDFHRGPGSMWTLEKLYGEKNSQVDDERFYEYRCIGGAYGTFLCHNVMDSTYRGVMKIFMQSLVPYDGSQRAPAEHRKAQAQSIPVDDFNIDSQLNALSTLTTKHCESSPIILDIEFSTQLATDPVPGGYIYFVLTNYLPGIKLSKIIFWILKTSESEQIRQAFNLAWKDCVNPGIVPRLQEIEHVLWDAAAKNAMSESAAESDEWRDAEWIVWGRAKTQNNRICLEDPNKHPDMSM</sequence>
<proteinExistence type="predicted"/>
<dbReference type="Proteomes" id="UP000325558">
    <property type="component" value="Unassembled WGS sequence"/>
</dbReference>